<dbReference type="Proteomes" id="UP000002630">
    <property type="component" value="Linkage Group LG30"/>
</dbReference>
<feature type="region of interest" description="Disordered" evidence="1">
    <location>
        <begin position="118"/>
        <end position="166"/>
    </location>
</feature>
<dbReference type="EMBL" id="FN648502">
    <property type="protein sequence ID" value="CBJ32182.1"/>
    <property type="molecule type" value="Genomic_DNA"/>
</dbReference>
<accession>D7FWU4</accession>
<proteinExistence type="predicted"/>
<feature type="region of interest" description="Disordered" evidence="1">
    <location>
        <begin position="193"/>
        <end position="217"/>
    </location>
</feature>
<dbReference type="EMBL" id="FN649755">
    <property type="protein sequence ID" value="CBJ32182.1"/>
    <property type="molecule type" value="Genomic_DNA"/>
</dbReference>
<reference evidence="2 3" key="1">
    <citation type="journal article" date="2010" name="Nature">
        <title>The Ectocarpus genome and the independent evolution of multicellularity in brown algae.</title>
        <authorList>
            <person name="Cock J.M."/>
            <person name="Sterck L."/>
            <person name="Rouze P."/>
            <person name="Scornet D."/>
            <person name="Allen A.E."/>
            <person name="Amoutzias G."/>
            <person name="Anthouard V."/>
            <person name="Artiguenave F."/>
            <person name="Aury J.M."/>
            <person name="Badger J.H."/>
            <person name="Beszteri B."/>
            <person name="Billiau K."/>
            <person name="Bonnet E."/>
            <person name="Bothwell J.H."/>
            <person name="Bowler C."/>
            <person name="Boyen C."/>
            <person name="Brownlee C."/>
            <person name="Carrano C.J."/>
            <person name="Charrier B."/>
            <person name="Cho G.Y."/>
            <person name="Coelho S.M."/>
            <person name="Collen J."/>
            <person name="Corre E."/>
            <person name="Da Silva C."/>
            <person name="Delage L."/>
            <person name="Delaroque N."/>
            <person name="Dittami S.M."/>
            <person name="Doulbeau S."/>
            <person name="Elias M."/>
            <person name="Farnham G."/>
            <person name="Gachon C.M."/>
            <person name="Gschloessl B."/>
            <person name="Heesch S."/>
            <person name="Jabbari K."/>
            <person name="Jubin C."/>
            <person name="Kawai H."/>
            <person name="Kimura K."/>
            <person name="Kloareg B."/>
            <person name="Kupper F.C."/>
            <person name="Lang D."/>
            <person name="Le Bail A."/>
            <person name="Leblanc C."/>
            <person name="Lerouge P."/>
            <person name="Lohr M."/>
            <person name="Lopez P.J."/>
            <person name="Martens C."/>
            <person name="Maumus F."/>
            <person name="Michel G."/>
            <person name="Miranda-Saavedra D."/>
            <person name="Morales J."/>
            <person name="Moreau H."/>
            <person name="Motomura T."/>
            <person name="Nagasato C."/>
            <person name="Napoli C.A."/>
            <person name="Nelson D.R."/>
            <person name="Nyvall-Collen P."/>
            <person name="Peters A.F."/>
            <person name="Pommier C."/>
            <person name="Potin P."/>
            <person name="Poulain J."/>
            <person name="Quesneville H."/>
            <person name="Read B."/>
            <person name="Rensing S.A."/>
            <person name="Ritter A."/>
            <person name="Rousvoal S."/>
            <person name="Samanta M."/>
            <person name="Samson G."/>
            <person name="Schroeder D.C."/>
            <person name="Segurens B."/>
            <person name="Strittmatter M."/>
            <person name="Tonon T."/>
            <person name="Tregear J.W."/>
            <person name="Valentin K."/>
            <person name="von Dassow P."/>
            <person name="Yamagishi T."/>
            <person name="Van de Peer Y."/>
            <person name="Wincker P."/>
        </authorList>
    </citation>
    <scope>NUCLEOTIDE SEQUENCE [LARGE SCALE GENOMIC DNA]</scope>
    <source>
        <strain evidence="3">Ec32 / CCAP1310/4</strain>
    </source>
</reference>
<name>D7FWU4_ECTSI</name>
<dbReference type="InParanoid" id="D7FWU4"/>
<sequence>MMSGGMIERASKATYDYHHPGARPCPAGRGGDGGVPEDGDSEFHGGAGEVKVNVIDPRQERLRLLAADAPQVQPHAEDPHAAVDAAEALALVSSSDANMDMDGGGNIYFGSGRDEGGAAFGAGGDDSNRPRRRGPAPMHHRGPSGAASPQRGFHAGGGDYLQSPSSDSEFLTMLVPSSALDWGPSTLAVRASLNGTSDGDGGRGATAGGSSSSSSSWVEIDCQILSARLVQDVSFSD</sequence>
<feature type="compositionally biased region" description="Basic residues" evidence="1">
    <location>
        <begin position="130"/>
        <end position="142"/>
    </location>
</feature>
<gene>
    <name evidence="2" type="ORF">Esi_0313_0028</name>
</gene>
<feature type="compositionally biased region" description="Gly residues" evidence="1">
    <location>
        <begin position="198"/>
        <end position="207"/>
    </location>
</feature>
<dbReference type="AlphaFoldDB" id="D7FWU4"/>
<evidence type="ECO:0000313" key="3">
    <source>
        <dbReference type="Proteomes" id="UP000002630"/>
    </source>
</evidence>
<feature type="region of interest" description="Disordered" evidence="1">
    <location>
        <begin position="15"/>
        <end position="50"/>
    </location>
</feature>
<organism evidence="2 3">
    <name type="scientific">Ectocarpus siliculosus</name>
    <name type="common">Brown alga</name>
    <name type="synonym">Conferva siliculosa</name>
    <dbReference type="NCBI Taxonomy" id="2880"/>
    <lineage>
        <taxon>Eukaryota</taxon>
        <taxon>Sar</taxon>
        <taxon>Stramenopiles</taxon>
        <taxon>Ochrophyta</taxon>
        <taxon>PX clade</taxon>
        <taxon>Phaeophyceae</taxon>
        <taxon>Ectocarpales</taxon>
        <taxon>Ectocarpaceae</taxon>
        <taxon>Ectocarpus</taxon>
    </lineage>
</organism>
<protein>
    <submittedName>
        <fullName evidence="2">Uncharacterized protein</fullName>
    </submittedName>
</protein>
<keyword evidence="3" id="KW-1185">Reference proteome</keyword>
<evidence type="ECO:0000256" key="1">
    <source>
        <dbReference type="SAM" id="MobiDB-lite"/>
    </source>
</evidence>
<evidence type="ECO:0000313" key="2">
    <source>
        <dbReference type="EMBL" id="CBJ32182.1"/>
    </source>
</evidence>